<dbReference type="PANTHER" id="PTHR21277:SF5">
    <property type="entry name" value="TRANSCRIPTIONAL ADAPTER 1"/>
    <property type="match status" value="1"/>
</dbReference>
<dbReference type="PANTHER" id="PTHR21277">
    <property type="entry name" value="TRANSCRIPTIONAL ADAPTER 1"/>
    <property type="match status" value="1"/>
</dbReference>
<keyword evidence="3" id="KW-0804">Transcription</keyword>
<dbReference type="Proteomes" id="UP000749293">
    <property type="component" value="Unassembled WGS sequence"/>
</dbReference>
<dbReference type="OrthoDB" id="10264870at2759"/>
<dbReference type="GeneID" id="55968783"/>
<evidence type="ECO:0000313" key="6">
    <source>
        <dbReference type="Proteomes" id="UP000749293"/>
    </source>
</evidence>
<name>A0A9P5CZZ8_9HYPO</name>
<dbReference type="GO" id="GO:0000124">
    <property type="term" value="C:SAGA complex"/>
    <property type="evidence" value="ECO:0007669"/>
    <property type="project" value="TreeGrafter"/>
</dbReference>
<dbReference type="Pfam" id="PF12767">
    <property type="entry name" value="SAGA-Tad1"/>
    <property type="match status" value="1"/>
</dbReference>
<gene>
    <name evidence="5" type="ORF">GMORB2_2553</name>
</gene>
<accession>A0A9P5CZZ8</accession>
<evidence type="ECO:0000256" key="1">
    <source>
        <dbReference type="ARBA" id="ARBA00004123"/>
    </source>
</evidence>
<evidence type="ECO:0000256" key="3">
    <source>
        <dbReference type="ARBA" id="ARBA00023163"/>
    </source>
</evidence>
<organism evidence="5 6">
    <name type="scientific">Geosmithia morbida</name>
    <dbReference type="NCBI Taxonomy" id="1094350"/>
    <lineage>
        <taxon>Eukaryota</taxon>
        <taxon>Fungi</taxon>
        <taxon>Dikarya</taxon>
        <taxon>Ascomycota</taxon>
        <taxon>Pezizomycotina</taxon>
        <taxon>Sordariomycetes</taxon>
        <taxon>Hypocreomycetidae</taxon>
        <taxon>Hypocreales</taxon>
        <taxon>Bionectriaceae</taxon>
        <taxon>Geosmithia</taxon>
    </lineage>
</organism>
<dbReference type="EMBL" id="JAANYQ010000014">
    <property type="protein sequence ID" value="KAF4121067.1"/>
    <property type="molecule type" value="Genomic_DNA"/>
</dbReference>
<keyword evidence="6" id="KW-1185">Reference proteome</keyword>
<comment type="subcellular location">
    <subcellularLocation>
        <location evidence="1">Nucleus</location>
    </subcellularLocation>
</comment>
<dbReference type="RefSeq" id="XP_035319719.1">
    <property type="nucleotide sequence ID" value="XM_035464533.1"/>
</dbReference>
<reference evidence="5" key="1">
    <citation type="submission" date="2020-03" db="EMBL/GenBank/DDBJ databases">
        <title>Site-based positive gene gene selection in Geosmithia morbida across the United States reveals a broad range of putative effectors and factors for local host and environmental adapation.</title>
        <authorList>
            <person name="Onufrak A."/>
            <person name="Murdoch R.W."/>
            <person name="Gazis R."/>
            <person name="Huff M."/>
            <person name="Staton M."/>
            <person name="Klingeman W."/>
            <person name="Hadziabdic D."/>
        </authorList>
    </citation>
    <scope>NUCLEOTIDE SEQUENCE</scope>
    <source>
        <strain evidence="5">1262</strain>
    </source>
</reference>
<dbReference type="GO" id="GO:0006357">
    <property type="term" value="P:regulation of transcription by RNA polymerase II"/>
    <property type="evidence" value="ECO:0007669"/>
    <property type="project" value="TreeGrafter"/>
</dbReference>
<dbReference type="GO" id="GO:0005634">
    <property type="term" value="C:nucleus"/>
    <property type="evidence" value="ECO:0007669"/>
    <property type="project" value="UniProtKB-SubCell"/>
</dbReference>
<sequence>MPDIDPAALSRPAAAGAISTPTLSTKSISLNAAGGAPKSKTSQIVPPRIDLEPYYAAVKAFIPPDKWVLYKETVCNLAYGRLNQSEFSAIIDPLVTSASGEREHLHNRLILAIIANVTREMPDQGVAPWVSADDKPAVPTGSKPVTGDAAERRLKVGVMQLPAKDRRRIKEMVHNDIRKRFNQPLAIESGEFPDVGTIGGRMLPFCYEAGLVSGHTAESPQLMSVATETFIKDVLTQIFSRTRSNGPGEAGSSGFGVGTTWVQTHQYSRQLHAEEDLAQSGKLMRDKNGLLPVEAKAACERGALSMADVRVALEMGDTGMATFPIITTQILYGYKEGELENWSDYTYYNDQQPPAMTEDDYDSPFLTNGAGGAGAIELIPNGADIMDIDSEPWWEGAEGQDIDSLDGLLDSCLTASS</sequence>
<comment type="caution">
    <text evidence="5">The sequence shown here is derived from an EMBL/GenBank/DDBJ whole genome shotgun (WGS) entry which is preliminary data.</text>
</comment>
<evidence type="ECO:0000256" key="2">
    <source>
        <dbReference type="ARBA" id="ARBA00023015"/>
    </source>
</evidence>
<proteinExistence type="predicted"/>
<keyword evidence="4" id="KW-0539">Nucleus</keyword>
<dbReference type="GO" id="GO:0003713">
    <property type="term" value="F:transcription coactivator activity"/>
    <property type="evidence" value="ECO:0007669"/>
    <property type="project" value="TreeGrafter"/>
</dbReference>
<keyword evidence="2" id="KW-0805">Transcription regulation</keyword>
<dbReference type="AlphaFoldDB" id="A0A9P5CZZ8"/>
<dbReference type="InterPro" id="IPR024738">
    <property type="entry name" value="Hfi1/Tada1"/>
</dbReference>
<evidence type="ECO:0000313" key="5">
    <source>
        <dbReference type="EMBL" id="KAF4121067.1"/>
    </source>
</evidence>
<evidence type="ECO:0000256" key="4">
    <source>
        <dbReference type="ARBA" id="ARBA00023242"/>
    </source>
</evidence>
<protein>
    <submittedName>
        <fullName evidence="5">Transcriptional coactivator HFI1/ADA1</fullName>
    </submittedName>
</protein>